<name>A0A8A1MQH7_AJECA</name>
<keyword evidence="1" id="KW-0472">Membrane</keyword>
<proteinExistence type="predicted"/>
<evidence type="ECO:0000313" key="2">
    <source>
        <dbReference type="EMBL" id="QSS66317.1"/>
    </source>
</evidence>
<accession>A0A8A1MQH7</accession>
<evidence type="ECO:0000313" key="3">
    <source>
        <dbReference type="Proteomes" id="UP000663671"/>
    </source>
</evidence>
<dbReference type="VEuPathDB" id="FungiDB:I7I51_07174"/>
<evidence type="ECO:0000256" key="1">
    <source>
        <dbReference type="SAM" id="Phobius"/>
    </source>
</evidence>
<dbReference type="Proteomes" id="UP000663671">
    <property type="component" value="Chromosome 3"/>
</dbReference>
<reference evidence="2" key="1">
    <citation type="submission" date="2021-01" db="EMBL/GenBank/DDBJ databases">
        <title>Chromosome-level genome assembly of a human fungal pathogen reveals clustering of transcriptionally co-regulated genes.</title>
        <authorList>
            <person name="Voorhies M."/>
            <person name="Cohen S."/>
            <person name="Shea T.P."/>
            <person name="Petrus S."/>
            <person name="Munoz J.F."/>
            <person name="Poplawski S."/>
            <person name="Goldman W.E."/>
            <person name="Michael T."/>
            <person name="Cuomo C.A."/>
            <person name="Sil A."/>
            <person name="Beyhan S."/>
        </authorList>
    </citation>
    <scope>NUCLEOTIDE SEQUENCE</scope>
    <source>
        <strain evidence="2">WU24</strain>
    </source>
</reference>
<sequence>MDNLKLYQRFYITSGFLRPEHSLAPTIPFIRVFGFVTWTNSAVSLQGFYSRSLMAERIMPKSQKTQLRESPYSSLPSKCFYRGCRSRPSIEDEGVTTQQQHNSNAKASRFFFFFFFFFFFSWPALELVSYPRQQLPLGRAIRQRCALKNAKEDPLKKTLVA</sequence>
<gene>
    <name evidence="2" type="ORF">I7I51_07174</name>
</gene>
<dbReference type="AlphaFoldDB" id="A0A8A1MQH7"/>
<feature type="transmembrane region" description="Helical" evidence="1">
    <location>
        <begin position="110"/>
        <end position="130"/>
    </location>
</feature>
<dbReference type="EMBL" id="CP069115">
    <property type="protein sequence ID" value="QSS66317.1"/>
    <property type="molecule type" value="Genomic_DNA"/>
</dbReference>
<keyword evidence="1" id="KW-0812">Transmembrane</keyword>
<organism evidence="2 3">
    <name type="scientific">Ajellomyces capsulatus</name>
    <name type="common">Darling's disease fungus</name>
    <name type="synonym">Histoplasma capsulatum</name>
    <dbReference type="NCBI Taxonomy" id="5037"/>
    <lineage>
        <taxon>Eukaryota</taxon>
        <taxon>Fungi</taxon>
        <taxon>Dikarya</taxon>
        <taxon>Ascomycota</taxon>
        <taxon>Pezizomycotina</taxon>
        <taxon>Eurotiomycetes</taxon>
        <taxon>Eurotiomycetidae</taxon>
        <taxon>Onygenales</taxon>
        <taxon>Ajellomycetaceae</taxon>
        <taxon>Histoplasma</taxon>
    </lineage>
</organism>
<protein>
    <submittedName>
        <fullName evidence="2">Uncharacterized protein</fullName>
    </submittedName>
</protein>
<keyword evidence="1" id="KW-1133">Transmembrane helix</keyword>